<sequence length="105" mass="11849">MRRFLSIVILLSVLPLASWNHAGAQQTDYAKYGRMATAIVIEDYPSEELKDYEYKGRTPAGDDQVADYFKFTVSENGKTSYILVRVTHSLKNEKLVGLTVSETVK</sequence>
<dbReference type="OrthoDB" id="2872776at2"/>
<dbReference type="Pfam" id="PF13028">
    <property type="entry name" value="DUF3889"/>
    <property type="match status" value="1"/>
</dbReference>
<gene>
    <name evidence="2" type="ORF">DFR59_101599</name>
</gene>
<organism evidence="2 3">
    <name type="scientific">Falsibacillus pallidus</name>
    <dbReference type="NCBI Taxonomy" id="493781"/>
    <lineage>
        <taxon>Bacteria</taxon>
        <taxon>Bacillati</taxon>
        <taxon>Bacillota</taxon>
        <taxon>Bacilli</taxon>
        <taxon>Bacillales</taxon>
        <taxon>Bacillaceae</taxon>
        <taxon>Falsibacillus</taxon>
    </lineage>
</organism>
<dbReference type="RefSeq" id="WP_114744128.1">
    <property type="nucleotide sequence ID" value="NZ_QQAY01000001.1"/>
</dbReference>
<feature type="chain" id="PRO_5016935657" evidence="1">
    <location>
        <begin position="25"/>
        <end position="105"/>
    </location>
</feature>
<evidence type="ECO:0000313" key="2">
    <source>
        <dbReference type="EMBL" id="RDI47932.1"/>
    </source>
</evidence>
<dbReference type="EMBL" id="QQAY01000001">
    <property type="protein sequence ID" value="RDI47932.1"/>
    <property type="molecule type" value="Genomic_DNA"/>
</dbReference>
<evidence type="ECO:0000256" key="1">
    <source>
        <dbReference type="SAM" id="SignalP"/>
    </source>
</evidence>
<keyword evidence="1" id="KW-0732">Signal</keyword>
<name>A0A370GWA5_9BACI</name>
<keyword evidence="3" id="KW-1185">Reference proteome</keyword>
<comment type="caution">
    <text evidence="2">The sequence shown here is derived from an EMBL/GenBank/DDBJ whole genome shotgun (WGS) entry which is preliminary data.</text>
</comment>
<proteinExistence type="predicted"/>
<dbReference type="Gene3D" id="3.10.450.390">
    <property type="entry name" value="Protein of unknown function DUF3889"/>
    <property type="match status" value="1"/>
</dbReference>
<accession>A0A370GWA5</accession>
<dbReference type="InterPro" id="IPR024987">
    <property type="entry name" value="DUF3889"/>
</dbReference>
<dbReference type="AlphaFoldDB" id="A0A370GWA5"/>
<protein>
    <submittedName>
        <fullName evidence="2">Uncharacterized protein DUF3889</fullName>
    </submittedName>
</protein>
<reference evidence="2 3" key="1">
    <citation type="submission" date="2018-07" db="EMBL/GenBank/DDBJ databases">
        <title>Genomic Encyclopedia of Type Strains, Phase IV (KMG-IV): sequencing the most valuable type-strain genomes for metagenomic binning, comparative biology and taxonomic classification.</title>
        <authorList>
            <person name="Goeker M."/>
        </authorList>
    </citation>
    <scope>NUCLEOTIDE SEQUENCE [LARGE SCALE GENOMIC DNA]</scope>
    <source>
        <strain evidence="2 3">DSM 25281</strain>
    </source>
</reference>
<dbReference type="Proteomes" id="UP000255326">
    <property type="component" value="Unassembled WGS sequence"/>
</dbReference>
<evidence type="ECO:0000313" key="3">
    <source>
        <dbReference type="Proteomes" id="UP000255326"/>
    </source>
</evidence>
<feature type="signal peptide" evidence="1">
    <location>
        <begin position="1"/>
        <end position="24"/>
    </location>
</feature>